<protein>
    <submittedName>
        <fullName evidence="2">Uncharacterized protein</fullName>
    </submittedName>
</protein>
<reference evidence="2 3" key="1">
    <citation type="journal article" date="2015" name="Stand. Genomic Sci.">
        <title>Complete genome sequence and description of Salinispira pacifica gen. nov., sp. nov., a novel spirochaete isolated form a hypersaline microbial mat.</title>
        <authorList>
            <person name="Ben Hania W."/>
            <person name="Joseph M."/>
            <person name="Schumann P."/>
            <person name="Bunk B."/>
            <person name="Fiebig A."/>
            <person name="Sproer C."/>
            <person name="Klenk H.P."/>
            <person name="Fardeau M.L."/>
            <person name="Spring S."/>
        </authorList>
    </citation>
    <scope>NUCLEOTIDE SEQUENCE [LARGE SCALE GENOMIC DNA]</scope>
    <source>
        <strain evidence="2 3">L21-RPul-D2</strain>
    </source>
</reference>
<dbReference type="HOGENOM" id="CLU_1625898_0_0_12"/>
<evidence type="ECO:0000313" key="3">
    <source>
        <dbReference type="Proteomes" id="UP000018680"/>
    </source>
</evidence>
<feature type="chain" id="PRO_5004742099" evidence="1">
    <location>
        <begin position="22"/>
        <end position="163"/>
    </location>
</feature>
<organism evidence="2 3">
    <name type="scientific">Salinispira pacifica</name>
    <dbReference type="NCBI Taxonomy" id="1307761"/>
    <lineage>
        <taxon>Bacteria</taxon>
        <taxon>Pseudomonadati</taxon>
        <taxon>Spirochaetota</taxon>
        <taxon>Spirochaetia</taxon>
        <taxon>Spirochaetales</taxon>
        <taxon>Spirochaetaceae</taxon>
        <taxon>Salinispira</taxon>
    </lineage>
</organism>
<name>V5WNC5_9SPIO</name>
<dbReference type="RefSeq" id="WP_024269627.1">
    <property type="nucleotide sequence ID" value="NC_023035.1"/>
</dbReference>
<keyword evidence="1" id="KW-0732">Signal</keyword>
<sequence length="163" mass="17869">MLRKTIVLVFVFSLIGGSVFAQGNGETLEVSDSSEVWRGPEVEFTKADGADPGLAENQDRITDSLWITRGNSGGQIYNAVSENIYNKFNSPVNTVWALGTTDDDISQLEFTSFRNIPGGPKNIEGKDLVLYIVSDDIYLDVRFTSWSQGKLGGFSYVRSSPGE</sequence>
<feature type="signal peptide" evidence="1">
    <location>
        <begin position="1"/>
        <end position="21"/>
    </location>
</feature>
<dbReference type="OrthoDB" id="9813840at2"/>
<evidence type="ECO:0000313" key="2">
    <source>
        <dbReference type="EMBL" id="AHC16739.1"/>
    </source>
</evidence>
<keyword evidence="3" id="KW-1185">Reference proteome</keyword>
<proteinExistence type="predicted"/>
<dbReference type="KEGG" id="slr:L21SP2_3401"/>
<dbReference type="EMBL" id="CP006939">
    <property type="protein sequence ID" value="AHC16739.1"/>
    <property type="molecule type" value="Genomic_DNA"/>
</dbReference>
<dbReference type="eggNOG" id="ENOG503374I">
    <property type="taxonomic scope" value="Bacteria"/>
</dbReference>
<dbReference type="Proteomes" id="UP000018680">
    <property type="component" value="Chromosome"/>
</dbReference>
<dbReference type="AlphaFoldDB" id="V5WNC5"/>
<evidence type="ECO:0000256" key="1">
    <source>
        <dbReference type="SAM" id="SignalP"/>
    </source>
</evidence>
<accession>V5WNC5</accession>
<gene>
    <name evidence="2" type="ORF">L21SP2_3401</name>
</gene>